<dbReference type="AlphaFoldDB" id="A0A5B9Q2C4"/>
<evidence type="ECO:0000313" key="2">
    <source>
        <dbReference type="EMBL" id="QEG33134.1"/>
    </source>
</evidence>
<keyword evidence="1" id="KW-0732">Signal</keyword>
<evidence type="ECO:0000313" key="3">
    <source>
        <dbReference type="Proteomes" id="UP000323917"/>
    </source>
</evidence>
<evidence type="ECO:0008006" key="4">
    <source>
        <dbReference type="Google" id="ProtNLM"/>
    </source>
</evidence>
<evidence type="ECO:0000256" key="1">
    <source>
        <dbReference type="SAM" id="SignalP"/>
    </source>
</evidence>
<dbReference type="EMBL" id="CP042913">
    <property type="protein sequence ID" value="QEG33134.1"/>
    <property type="molecule type" value="Genomic_DNA"/>
</dbReference>
<name>A0A5B9Q2C4_9BACT</name>
<feature type="signal peptide" evidence="1">
    <location>
        <begin position="1"/>
        <end position="19"/>
    </location>
</feature>
<dbReference type="OrthoDB" id="271806at2"/>
<dbReference type="KEGG" id="bgok:Pr1d_03950"/>
<organism evidence="2 3">
    <name type="scientific">Bythopirellula goksoeyrii</name>
    <dbReference type="NCBI Taxonomy" id="1400387"/>
    <lineage>
        <taxon>Bacteria</taxon>
        <taxon>Pseudomonadati</taxon>
        <taxon>Planctomycetota</taxon>
        <taxon>Planctomycetia</taxon>
        <taxon>Pirellulales</taxon>
        <taxon>Lacipirellulaceae</taxon>
        <taxon>Bythopirellula</taxon>
    </lineage>
</organism>
<reference evidence="2 3" key="1">
    <citation type="submission" date="2019-08" db="EMBL/GenBank/DDBJ databases">
        <title>Deep-cultivation of Planctomycetes and their phenomic and genomic characterization uncovers novel biology.</title>
        <authorList>
            <person name="Wiegand S."/>
            <person name="Jogler M."/>
            <person name="Boedeker C."/>
            <person name="Pinto D."/>
            <person name="Vollmers J."/>
            <person name="Rivas-Marin E."/>
            <person name="Kohn T."/>
            <person name="Peeters S.H."/>
            <person name="Heuer A."/>
            <person name="Rast P."/>
            <person name="Oberbeckmann S."/>
            <person name="Bunk B."/>
            <person name="Jeske O."/>
            <person name="Meyerdierks A."/>
            <person name="Storesund J.E."/>
            <person name="Kallscheuer N."/>
            <person name="Luecker S."/>
            <person name="Lage O.M."/>
            <person name="Pohl T."/>
            <person name="Merkel B.J."/>
            <person name="Hornburger P."/>
            <person name="Mueller R.-W."/>
            <person name="Bruemmer F."/>
            <person name="Labrenz M."/>
            <person name="Spormann A.M."/>
            <person name="Op den Camp H."/>
            <person name="Overmann J."/>
            <person name="Amann R."/>
            <person name="Jetten M.S.M."/>
            <person name="Mascher T."/>
            <person name="Medema M.H."/>
            <person name="Devos D.P."/>
            <person name="Kaster A.-K."/>
            <person name="Ovreas L."/>
            <person name="Rohde M."/>
            <person name="Galperin M.Y."/>
            <person name="Jogler C."/>
        </authorList>
    </citation>
    <scope>NUCLEOTIDE SEQUENCE [LARGE SCALE GENOMIC DNA]</scope>
    <source>
        <strain evidence="2 3">Pr1d</strain>
    </source>
</reference>
<keyword evidence="3" id="KW-1185">Reference proteome</keyword>
<protein>
    <recommendedName>
        <fullName evidence="4">Legionella pneumophila major outer membrane protein</fullName>
    </recommendedName>
</protein>
<dbReference type="Proteomes" id="UP000323917">
    <property type="component" value="Chromosome"/>
</dbReference>
<gene>
    <name evidence="2" type="ORF">Pr1d_03950</name>
</gene>
<proteinExistence type="predicted"/>
<accession>A0A5B9Q2C4</accession>
<dbReference type="InterPro" id="IPR007825">
    <property type="entry name" value="Major_OMP_Legionella"/>
</dbReference>
<dbReference type="Pfam" id="PF05150">
    <property type="entry name" value="Legionella_OMP"/>
    <property type="match status" value="1"/>
</dbReference>
<dbReference type="RefSeq" id="WP_148071939.1">
    <property type="nucleotide sequence ID" value="NZ_CP042913.1"/>
</dbReference>
<sequence length="411" mass="43827" precursor="true">MSRFLRIICLLLVSQATFATNTRAQNQSAQPVLPYGSTPVMQVAPDGVVHLDGPYANYSNPQYTTPAQAAIGQPVVPQPVLGTGQAGATADTSFSNYLYNAPIPPQFDHRTGFYGDFLFLRPRNAEVAYALPIDGPVLPVLGNEVPIGSTAVVDFGYEPGFRAGGTWCLSAESSLAVQYSQFSSNASDSASINPADGVLRSLVTHPLGANAATDALSANASSSIDYQLIDGDYRGQIVGRESCETMCASALNFILGGRYATMDQDFGANFVAAGTTSVNTNINFNGGGIRFGLEGEQHRTSRGLFVYGRGVTNILVGEFDASYRQSNTFAGNQAFTDWSAGRVVPVVDLEAGIGWVGPMRRFKVSAGYMVSAWFNVVTTDEFIQAVQQSNFVDPSGTLTFDGLTARVAWEF</sequence>
<feature type="chain" id="PRO_5023115020" description="Legionella pneumophila major outer membrane protein" evidence="1">
    <location>
        <begin position="20"/>
        <end position="411"/>
    </location>
</feature>